<feature type="domain" description="Alpha/beta hydrolase fold-3" evidence="2">
    <location>
        <begin position="89"/>
        <end position="198"/>
    </location>
</feature>
<reference evidence="3" key="1">
    <citation type="journal article" date="2013" name="Genome Biol. Evol.">
        <title>Punctuated emergences of genetic and phenotypic innovations in eumetazoan, bilaterian, euteleostome, and hominidae ancestors.</title>
        <authorList>
            <person name="Wenger Y."/>
            <person name="Galliot B."/>
        </authorList>
    </citation>
    <scope>NUCLEOTIDE SEQUENCE</scope>
    <source>
        <tissue evidence="3">Whole animals</tissue>
    </source>
</reference>
<dbReference type="InterPro" id="IPR013094">
    <property type="entry name" value="AB_hydrolase_3"/>
</dbReference>
<dbReference type="EMBL" id="HAAD01003296">
    <property type="protein sequence ID" value="CDG69528.1"/>
    <property type="molecule type" value="mRNA"/>
</dbReference>
<dbReference type="PANTHER" id="PTHR48081:SF33">
    <property type="entry name" value="KYNURENINE FORMAMIDASE"/>
    <property type="match status" value="1"/>
</dbReference>
<evidence type="ECO:0000259" key="2">
    <source>
        <dbReference type="Pfam" id="PF07859"/>
    </source>
</evidence>
<dbReference type="InterPro" id="IPR050300">
    <property type="entry name" value="GDXG_lipolytic_enzyme"/>
</dbReference>
<accession>T2MB46</accession>
<dbReference type="SUPFAM" id="SSF53474">
    <property type="entry name" value="alpha/beta-Hydrolases"/>
    <property type="match status" value="1"/>
</dbReference>
<evidence type="ECO:0000313" key="3">
    <source>
        <dbReference type="EMBL" id="CDG69528.1"/>
    </source>
</evidence>
<protein>
    <submittedName>
        <fullName evidence="3">Probable arylformamidase</fullName>
    </submittedName>
</protein>
<keyword evidence="1" id="KW-0378">Hydrolase</keyword>
<dbReference type="Pfam" id="PF07859">
    <property type="entry name" value="Abhydrolase_3"/>
    <property type="match status" value="1"/>
</dbReference>
<proteinExistence type="evidence at transcript level"/>
<dbReference type="OrthoDB" id="433474at2759"/>
<organism evidence="3">
    <name type="scientific">Hydra vulgaris</name>
    <name type="common">Hydra</name>
    <name type="synonym">Hydra attenuata</name>
    <dbReference type="NCBI Taxonomy" id="6087"/>
    <lineage>
        <taxon>Eukaryota</taxon>
        <taxon>Metazoa</taxon>
        <taxon>Cnidaria</taxon>
        <taxon>Hydrozoa</taxon>
        <taxon>Hydroidolina</taxon>
        <taxon>Anthoathecata</taxon>
        <taxon>Aplanulata</taxon>
        <taxon>Hydridae</taxon>
        <taxon>Hydra</taxon>
    </lineage>
</organism>
<evidence type="ECO:0000256" key="1">
    <source>
        <dbReference type="ARBA" id="ARBA00022801"/>
    </source>
</evidence>
<name>T2MB46_HYDVU</name>
<sequence length="290" mass="33653">GYENKELNSFIPLKMDNAYFEKQYTPSYWTSKHSSRDACLEHYLKLSLHESEVVRSKFQCELNVQYGDSDREKVDYFFPDKVNINKILFVYIHGGFWYEGNKEMYSMIAKPFLQNGNAVAVVGYDLCPTVSIFEIKKQILKAFDTIKSRFPEFELCIIGHSAGAYLAFALAHESKMCIKGLVLISGVYDVTHLIKTKMNELLRIDDKSAQALNLYQCCDKLQTESILFFVGTDESEEFRRQTQEFCEHVSKFNSNVHICAFENEDHFSLIENFSENQSKVVDQIYLTLKE</sequence>
<dbReference type="AlphaFoldDB" id="T2MB46"/>
<dbReference type="GO" id="GO:0004061">
    <property type="term" value="F:arylformamidase activity"/>
    <property type="evidence" value="ECO:0007669"/>
    <property type="project" value="TreeGrafter"/>
</dbReference>
<gene>
    <name evidence="3" type="primary">AFMID</name>
</gene>
<dbReference type="Gene3D" id="3.40.50.1820">
    <property type="entry name" value="alpha/beta hydrolase"/>
    <property type="match status" value="1"/>
</dbReference>
<dbReference type="PANTHER" id="PTHR48081">
    <property type="entry name" value="AB HYDROLASE SUPERFAMILY PROTEIN C4A8.06C"/>
    <property type="match status" value="1"/>
</dbReference>
<feature type="non-terminal residue" evidence="3">
    <location>
        <position position="1"/>
    </location>
</feature>
<dbReference type="InterPro" id="IPR029058">
    <property type="entry name" value="AB_hydrolase_fold"/>
</dbReference>